<organism evidence="2 3">
    <name type="scientific">Paenibacillus xylanivorans</name>
    <dbReference type="NCBI Taxonomy" id="1705561"/>
    <lineage>
        <taxon>Bacteria</taxon>
        <taxon>Bacillati</taxon>
        <taxon>Bacillota</taxon>
        <taxon>Bacilli</taxon>
        <taxon>Bacillales</taxon>
        <taxon>Paenibacillaceae</taxon>
        <taxon>Paenibacillus</taxon>
    </lineage>
</organism>
<dbReference type="RefSeq" id="WP_053781784.1">
    <property type="nucleotide sequence ID" value="NZ_LITU01000060.1"/>
</dbReference>
<gene>
    <name evidence="2" type="ORF">AMS66_16210</name>
</gene>
<evidence type="ECO:0000313" key="2">
    <source>
        <dbReference type="EMBL" id="KOY15572.1"/>
    </source>
</evidence>
<dbReference type="InterPro" id="IPR018958">
    <property type="entry name" value="Knr4/Smi1-like_dom"/>
</dbReference>
<dbReference type="InterPro" id="IPR037883">
    <property type="entry name" value="Knr4/Smi1-like_sf"/>
</dbReference>
<dbReference type="Pfam" id="PF14568">
    <property type="entry name" value="SUKH_6"/>
    <property type="match status" value="1"/>
</dbReference>
<accession>A0A0M9BPN0</accession>
<feature type="domain" description="Knr4/Smi1-like" evidence="1">
    <location>
        <begin position="14"/>
        <end position="133"/>
    </location>
</feature>
<proteinExistence type="predicted"/>
<dbReference type="SUPFAM" id="SSF160631">
    <property type="entry name" value="SMI1/KNR4-like"/>
    <property type="match status" value="1"/>
</dbReference>
<comment type="caution">
    <text evidence="2">The sequence shown here is derived from an EMBL/GenBank/DDBJ whole genome shotgun (WGS) entry which is preliminary data.</text>
</comment>
<dbReference type="EMBL" id="LITU01000060">
    <property type="protein sequence ID" value="KOY15572.1"/>
    <property type="molecule type" value="Genomic_DNA"/>
</dbReference>
<keyword evidence="3" id="KW-1185">Reference proteome</keyword>
<name>A0A0M9BPN0_9BACL</name>
<dbReference type="OrthoDB" id="2045100at2"/>
<sequence>MEQVRKLIFTRKPGLEENDIINTEKLLGAKFPNKFRELVKLVNHAEIDEWILYPIKDNKRIAKTFDDIIRNNKELDFRNMKERFIFIGEDGTGDLIGYKINNEGNMEETVYYLNHESQEVTLLFNDIEEMIKTLLKNK</sequence>
<evidence type="ECO:0000313" key="3">
    <source>
        <dbReference type="Proteomes" id="UP000037688"/>
    </source>
</evidence>
<reference evidence="2 3" key="1">
    <citation type="submission" date="2015-08" db="EMBL/GenBank/DDBJ databases">
        <title>Draft genome sequence of cellulolytic and xylanolytic Paenibacillus sp. A59, isolated from a decaying forest soil from Patagonia, Argentina.</title>
        <authorList>
            <person name="Ghio S."/>
            <person name="Caceres A.M."/>
            <person name="Talia P."/>
            <person name="Grasso D."/>
            <person name="Campos E."/>
        </authorList>
    </citation>
    <scope>NUCLEOTIDE SEQUENCE [LARGE SCALE GENOMIC DNA]</scope>
    <source>
        <strain evidence="2 3">A59</strain>
    </source>
</reference>
<dbReference type="PATRIC" id="fig|1705561.3.peg.3312"/>
<protein>
    <recommendedName>
        <fullName evidence="1">Knr4/Smi1-like domain-containing protein</fullName>
    </recommendedName>
</protein>
<dbReference type="Proteomes" id="UP000037688">
    <property type="component" value="Unassembled WGS sequence"/>
</dbReference>
<dbReference type="Gene3D" id="3.40.1580.10">
    <property type="entry name" value="SMI1/KNR4-like"/>
    <property type="match status" value="1"/>
</dbReference>
<evidence type="ECO:0000259" key="1">
    <source>
        <dbReference type="SMART" id="SM00860"/>
    </source>
</evidence>
<dbReference type="SMART" id="SM00860">
    <property type="entry name" value="SMI1_KNR4"/>
    <property type="match status" value="1"/>
</dbReference>
<dbReference type="AlphaFoldDB" id="A0A0M9BPN0"/>